<reference evidence="1" key="1">
    <citation type="submission" date="2021-02" db="EMBL/GenBank/DDBJ databases">
        <authorList>
            <person name="Nowell W R."/>
        </authorList>
    </citation>
    <scope>NUCLEOTIDE SEQUENCE</scope>
</reference>
<organism evidence="1 2">
    <name type="scientific">Adineta steineri</name>
    <dbReference type="NCBI Taxonomy" id="433720"/>
    <lineage>
        <taxon>Eukaryota</taxon>
        <taxon>Metazoa</taxon>
        <taxon>Spiralia</taxon>
        <taxon>Gnathifera</taxon>
        <taxon>Rotifera</taxon>
        <taxon>Eurotatoria</taxon>
        <taxon>Bdelloidea</taxon>
        <taxon>Adinetida</taxon>
        <taxon>Adinetidae</taxon>
        <taxon>Adineta</taxon>
    </lineage>
</organism>
<evidence type="ECO:0000313" key="1">
    <source>
        <dbReference type="EMBL" id="CAF0797865.1"/>
    </source>
</evidence>
<dbReference type="EMBL" id="CAJNON010000021">
    <property type="protein sequence ID" value="CAF0797865.1"/>
    <property type="molecule type" value="Genomic_DNA"/>
</dbReference>
<evidence type="ECO:0000313" key="2">
    <source>
        <dbReference type="Proteomes" id="UP000663891"/>
    </source>
</evidence>
<accession>A0A813SMK5</accession>
<gene>
    <name evidence="1" type="ORF">VCS650_LOCUS3849</name>
</gene>
<dbReference type="OrthoDB" id="10488757at2759"/>
<protein>
    <submittedName>
        <fullName evidence="1">Uncharacterized protein</fullName>
    </submittedName>
</protein>
<dbReference type="AlphaFoldDB" id="A0A813SMK5"/>
<name>A0A813SMK5_9BILA</name>
<proteinExistence type="predicted"/>
<sequence>MIVSGTLSITFVHDASLAEQIDPKIQTLHAVQMAAEMDDRIAQLITDGKTDNAITLIAEQITLLQTVEHMDDEKSMISMLIRMAENMQKRLKDKAVSRKTAAKYYGHHGHMKKCYDHKYTGHYADED</sequence>
<dbReference type="Proteomes" id="UP000663891">
    <property type="component" value="Unassembled WGS sequence"/>
</dbReference>
<comment type="caution">
    <text evidence="1">The sequence shown here is derived from an EMBL/GenBank/DDBJ whole genome shotgun (WGS) entry which is preliminary data.</text>
</comment>